<keyword evidence="2" id="KW-1185">Reference proteome</keyword>
<organism evidence="1 2">
    <name type="scientific">Bradyrhizobium iriomotense</name>
    <dbReference type="NCBI Taxonomy" id="441950"/>
    <lineage>
        <taxon>Bacteria</taxon>
        <taxon>Pseudomonadati</taxon>
        <taxon>Pseudomonadota</taxon>
        <taxon>Alphaproteobacteria</taxon>
        <taxon>Hyphomicrobiales</taxon>
        <taxon>Nitrobacteraceae</taxon>
        <taxon>Bradyrhizobium</taxon>
    </lineage>
</organism>
<dbReference type="Gene3D" id="3.40.50.1820">
    <property type="entry name" value="alpha/beta hydrolase"/>
    <property type="match status" value="1"/>
</dbReference>
<dbReference type="InterPro" id="IPR029058">
    <property type="entry name" value="AB_hydrolase_fold"/>
</dbReference>
<dbReference type="RefSeq" id="WP_284273230.1">
    <property type="nucleotide sequence ID" value="NZ_BSOW01000033.1"/>
</dbReference>
<gene>
    <name evidence="1" type="ORF">GCM10007857_70880</name>
</gene>
<protein>
    <recommendedName>
        <fullName evidence="3">Alpha/beta hydrolase</fullName>
    </recommendedName>
</protein>
<proteinExistence type="predicted"/>
<dbReference type="SUPFAM" id="SSF53474">
    <property type="entry name" value="alpha/beta-Hydrolases"/>
    <property type="match status" value="1"/>
</dbReference>
<comment type="caution">
    <text evidence="1">The sequence shown here is derived from an EMBL/GenBank/DDBJ whole genome shotgun (WGS) entry which is preliminary data.</text>
</comment>
<dbReference type="Proteomes" id="UP001156905">
    <property type="component" value="Unassembled WGS sequence"/>
</dbReference>
<accession>A0ABQ6B8L5</accession>
<evidence type="ECO:0000313" key="1">
    <source>
        <dbReference type="EMBL" id="GLR90373.1"/>
    </source>
</evidence>
<name>A0ABQ6B8L5_9BRAD</name>
<sequence length="318" mass="35018">MDRRRFLSIAGAGLATVVATKSFAGDDRPARLVFVHGRSQQGLDPDVLKASWLDTLKQGAAKNNRTLPPQLDVAFPFYGDKLDDFTRRFEIPLTTDIQTKGAGVDADFLSFQAEVAEQMRSKAGISDAEVQEQFGTNPTEKGPQNWAWVQAIIRAIDRNAGSVSQSFIEKFMRDVYLYTSQPGVQDAIDNLVAEKIDESPCVIVGHSLGTVVAYHILRTDRRALKVRAFITVGSPLGIRAIRDRFRPIGFPAKIKAWYNAFDPRDVVALYPLDGSSFPINPSVENYASVLNATDNRHGIVGYLNDPQVAKHILDALGA</sequence>
<reference evidence="2" key="1">
    <citation type="journal article" date="2019" name="Int. J. Syst. Evol. Microbiol.">
        <title>The Global Catalogue of Microorganisms (GCM) 10K type strain sequencing project: providing services to taxonomists for standard genome sequencing and annotation.</title>
        <authorList>
            <consortium name="The Broad Institute Genomics Platform"/>
            <consortium name="The Broad Institute Genome Sequencing Center for Infectious Disease"/>
            <person name="Wu L."/>
            <person name="Ma J."/>
        </authorList>
    </citation>
    <scope>NUCLEOTIDE SEQUENCE [LARGE SCALE GENOMIC DNA]</scope>
    <source>
        <strain evidence="2">NBRC 102520</strain>
    </source>
</reference>
<evidence type="ECO:0008006" key="3">
    <source>
        <dbReference type="Google" id="ProtNLM"/>
    </source>
</evidence>
<evidence type="ECO:0000313" key="2">
    <source>
        <dbReference type="Proteomes" id="UP001156905"/>
    </source>
</evidence>
<dbReference type="EMBL" id="BSOW01000033">
    <property type="protein sequence ID" value="GLR90373.1"/>
    <property type="molecule type" value="Genomic_DNA"/>
</dbReference>